<comment type="cofactor">
    <cofactor evidence="9">
        <name>Zn(2+)</name>
        <dbReference type="ChEBI" id="CHEBI:29105"/>
    </cofactor>
    <text evidence="9">Binds 1 zinc ion per subunit.</text>
</comment>
<evidence type="ECO:0000256" key="5">
    <source>
        <dbReference type="ARBA" id="ARBA00022801"/>
    </source>
</evidence>
<dbReference type="EC" id="3.5.4.25" evidence="9"/>
<keyword evidence="4 9" id="KW-0547">Nucleotide-binding</keyword>
<feature type="binding site" evidence="9">
    <location>
        <position position="160"/>
    </location>
    <ligand>
        <name>GTP</name>
        <dbReference type="ChEBI" id="CHEBI:37565"/>
    </ligand>
</feature>
<feature type="binding site" evidence="9">
    <location>
        <position position="165"/>
    </location>
    <ligand>
        <name>GTP</name>
        <dbReference type="ChEBI" id="CHEBI:37565"/>
    </ligand>
</feature>
<name>A0A1J5TJH1_9ARCH</name>
<evidence type="ECO:0000256" key="6">
    <source>
        <dbReference type="ARBA" id="ARBA00022833"/>
    </source>
</evidence>
<feature type="binding site" evidence="9">
    <location>
        <begin position="60"/>
        <end position="64"/>
    </location>
    <ligand>
        <name>GTP</name>
        <dbReference type="ChEBI" id="CHEBI:37565"/>
    </ligand>
</feature>
<dbReference type="Proteomes" id="UP000183815">
    <property type="component" value="Unassembled WGS sequence"/>
</dbReference>
<feature type="domain" description="GTP cyclohydrolase II" evidence="11">
    <location>
        <begin position="19"/>
        <end position="178"/>
    </location>
</feature>
<dbReference type="SUPFAM" id="SSF142695">
    <property type="entry name" value="RibA-like"/>
    <property type="match status" value="1"/>
</dbReference>
<keyword evidence="3 9" id="KW-0479">Metal-binding</keyword>
<dbReference type="GO" id="GO:0008270">
    <property type="term" value="F:zinc ion binding"/>
    <property type="evidence" value="ECO:0007669"/>
    <property type="project" value="UniProtKB-UniRule"/>
</dbReference>
<gene>
    <name evidence="9" type="primary">ribA</name>
    <name evidence="12" type="ORF">BEU04_00325</name>
</gene>
<protein>
    <recommendedName>
        <fullName evidence="9">GTP cyclohydrolase-2</fullName>
        <ecNumber evidence="9">3.5.4.25</ecNumber>
    </recommendedName>
    <alternativeName>
        <fullName evidence="9">GTP cyclohydrolase II</fullName>
    </alternativeName>
</protein>
<comment type="pathway">
    <text evidence="1 9">Cofactor biosynthesis; riboflavin biosynthesis; 5-amino-6-(D-ribitylamino)uracil from GTP: step 1/4.</text>
</comment>
<dbReference type="AlphaFoldDB" id="A0A1J5TJH1"/>
<feature type="binding site" evidence="9">
    <location>
        <begin position="103"/>
        <end position="105"/>
    </location>
    <ligand>
        <name>GTP</name>
        <dbReference type="ChEBI" id="CHEBI:37565"/>
    </ligand>
</feature>
<evidence type="ECO:0000256" key="1">
    <source>
        <dbReference type="ARBA" id="ARBA00004853"/>
    </source>
</evidence>
<keyword evidence="5 9" id="KW-0378">Hydrolase</keyword>
<dbReference type="InterPro" id="IPR000926">
    <property type="entry name" value="RibA"/>
</dbReference>
<comment type="catalytic activity">
    <reaction evidence="8 9">
        <text>GTP + 4 H2O = 2,5-diamino-6-hydroxy-4-(5-phosphoribosylamino)-pyrimidine + formate + 2 phosphate + 3 H(+)</text>
        <dbReference type="Rhea" id="RHEA:23704"/>
        <dbReference type="ChEBI" id="CHEBI:15377"/>
        <dbReference type="ChEBI" id="CHEBI:15378"/>
        <dbReference type="ChEBI" id="CHEBI:15740"/>
        <dbReference type="ChEBI" id="CHEBI:37565"/>
        <dbReference type="ChEBI" id="CHEBI:43474"/>
        <dbReference type="ChEBI" id="CHEBI:58614"/>
        <dbReference type="EC" id="3.5.4.25"/>
    </reaction>
</comment>
<evidence type="ECO:0000313" key="12">
    <source>
        <dbReference type="EMBL" id="OIR20291.1"/>
    </source>
</evidence>
<evidence type="ECO:0000256" key="4">
    <source>
        <dbReference type="ARBA" id="ARBA00022741"/>
    </source>
</evidence>
<keyword evidence="7 9" id="KW-0342">GTP-binding</keyword>
<dbReference type="EMBL" id="MIYU01000001">
    <property type="protein sequence ID" value="OIR20291.1"/>
    <property type="molecule type" value="Genomic_DNA"/>
</dbReference>
<comment type="caution">
    <text evidence="12">The sequence shown here is derived from an EMBL/GenBank/DDBJ whole genome shotgun (WGS) entry which is preliminary data.</text>
</comment>
<reference evidence="12 13" key="1">
    <citation type="submission" date="2016-08" db="EMBL/GenBank/DDBJ databases">
        <title>New Insights into Marine Group III Euryarchaeota, from dark to light.</title>
        <authorList>
            <person name="Haro-Moreno J.M."/>
            <person name="Rodriguez-Valera F."/>
            <person name="Lopez-Garcia P."/>
            <person name="Moreira D."/>
            <person name="Martin-Cuadrado A.B."/>
        </authorList>
    </citation>
    <scope>NUCLEOTIDE SEQUENCE [LARGE SCALE GENOMIC DNA]</scope>
    <source>
        <strain evidence="12">CG-Bathy1</strain>
    </source>
</reference>
<dbReference type="GO" id="GO:0005525">
    <property type="term" value="F:GTP binding"/>
    <property type="evidence" value="ECO:0007669"/>
    <property type="project" value="UniProtKB-KW"/>
</dbReference>
<dbReference type="UniPathway" id="UPA00275">
    <property type="reaction ID" value="UER00400"/>
</dbReference>
<feature type="binding site" evidence="9">
    <location>
        <position position="76"/>
    </location>
    <ligand>
        <name>Zn(2+)</name>
        <dbReference type="ChEBI" id="CHEBI:29105"/>
        <note>catalytic</note>
    </ligand>
</feature>
<dbReference type="Gene3D" id="3.40.50.10990">
    <property type="entry name" value="GTP cyclohydrolase II"/>
    <property type="match status" value="1"/>
</dbReference>
<sequence>MEFSKTDIENIETEISELVSARLPTKYGEFRIIAFPGEEENREHLAIVMGDVTKGRVLIRVHSECLTGDTFYSKRCDCGLQLESAMEKIAEEGKGMIVYLRQEGRGIGLVNKLHAYNLQDDGMDTVEANEKLGFEGELREYEAAARILKSMSVSKISLMTNNPAKVEDLKSSGFEVERVPHKTIPNKENEEYLKTKSERMGHKLD</sequence>
<evidence type="ECO:0000256" key="9">
    <source>
        <dbReference type="HAMAP-Rule" id="MF_00179"/>
    </source>
</evidence>
<evidence type="ECO:0000256" key="2">
    <source>
        <dbReference type="ARBA" id="ARBA00022619"/>
    </source>
</evidence>
<comment type="function">
    <text evidence="9">Catalyzes the conversion of GTP to 2,5-diamino-6-ribosylamino-4(3H)-pyrimidinone 5'-phosphate (DARP), formate and pyrophosphate.</text>
</comment>
<feature type="binding site" evidence="9">
    <location>
        <position position="125"/>
    </location>
    <ligand>
        <name>GTP</name>
        <dbReference type="ChEBI" id="CHEBI:37565"/>
    </ligand>
</feature>
<dbReference type="GO" id="GO:0003935">
    <property type="term" value="F:GTP cyclohydrolase II activity"/>
    <property type="evidence" value="ECO:0007669"/>
    <property type="project" value="UniProtKB-UniRule"/>
</dbReference>
<dbReference type="PANTHER" id="PTHR21327:SF18">
    <property type="entry name" value="3,4-DIHYDROXY-2-BUTANONE 4-PHOSPHATE SYNTHASE"/>
    <property type="match status" value="1"/>
</dbReference>
<keyword evidence="2 9" id="KW-0686">Riboflavin biosynthesis</keyword>
<evidence type="ECO:0000256" key="8">
    <source>
        <dbReference type="ARBA" id="ARBA00049295"/>
    </source>
</evidence>
<dbReference type="HAMAP" id="MF_00179">
    <property type="entry name" value="RibA"/>
    <property type="match status" value="1"/>
</dbReference>
<feature type="binding site" evidence="9">
    <location>
        <position position="81"/>
    </location>
    <ligand>
        <name>GTP</name>
        <dbReference type="ChEBI" id="CHEBI:37565"/>
    </ligand>
</feature>
<dbReference type="PANTHER" id="PTHR21327">
    <property type="entry name" value="GTP CYCLOHYDROLASE II-RELATED"/>
    <property type="match status" value="1"/>
</dbReference>
<feature type="active site" description="Nucleophile" evidence="9">
    <location>
        <position position="139"/>
    </location>
</feature>
<feature type="region of interest" description="Disordered" evidence="10">
    <location>
        <begin position="182"/>
        <end position="205"/>
    </location>
</feature>
<evidence type="ECO:0000256" key="7">
    <source>
        <dbReference type="ARBA" id="ARBA00023134"/>
    </source>
</evidence>
<accession>A0A1J5TJH1</accession>
<organism evidence="12 13">
    <name type="scientific">Marine Group III euryarchaeote CG-Bathy1</name>
    <dbReference type="NCBI Taxonomy" id="1889001"/>
    <lineage>
        <taxon>Archaea</taxon>
        <taxon>Methanobacteriati</taxon>
        <taxon>Thermoplasmatota</taxon>
        <taxon>Thermoplasmata</taxon>
        <taxon>Candidatus Thermoprofundales</taxon>
    </lineage>
</organism>
<dbReference type="NCBIfam" id="NF001591">
    <property type="entry name" value="PRK00393.1"/>
    <property type="match status" value="1"/>
</dbReference>
<proteinExistence type="inferred from homology"/>
<dbReference type="Pfam" id="PF00925">
    <property type="entry name" value="GTP_cyclohydro2"/>
    <property type="match status" value="1"/>
</dbReference>
<evidence type="ECO:0000259" key="11">
    <source>
        <dbReference type="Pfam" id="PF00925"/>
    </source>
</evidence>
<evidence type="ECO:0000256" key="10">
    <source>
        <dbReference type="SAM" id="MobiDB-lite"/>
    </source>
</evidence>
<keyword evidence="6 9" id="KW-0862">Zinc</keyword>
<evidence type="ECO:0000313" key="13">
    <source>
        <dbReference type="Proteomes" id="UP000183815"/>
    </source>
</evidence>
<dbReference type="InterPro" id="IPR036144">
    <property type="entry name" value="RibA-like_sf"/>
</dbReference>
<evidence type="ECO:0000256" key="3">
    <source>
        <dbReference type="ARBA" id="ARBA00022723"/>
    </source>
</evidence>
<dbReference type="FunFam" id="3.40.50.10990:FF:000002">
    <property type="entry name" value="GTP cyclohydrolase-2"/>
    <property type="match status" value="1"/>
</dbReference>
<feature type="binding site" evidence="9">
    <location>
        <position position="65"/>
    </location>
    <ligand>
        <name>Zn(2+)</name>
        <dbReference type="ChEBI" id="CHEBI:29105"/>
        <note>catalytic</note>
    </ligand>
</feature>
<dbReference type="GO" id="GO:0005829">
    <property type="term" value="C:cytosol"/>
    <property type="evidence" value="ECO:0007669"/>
    <property type="project" value="TreeGrafter"/>
</dbReference>
<dbReference type="GO" id="GO:0009231">
    <property type="term" value="P:riboflavin biosynthetic process"/>
    <property type="evidence" value="ECO:0007669"/>
    <property type="project" value="UniProtKB-UniRule"/>
</dbReference>
<dbReference type="NCBIfam" id="TIGR00505">
    <property type="entry name" value="ribA"/>
    <property type="match status" value="1"/>
</dbReference>
<comment type="similarity">
    <text evidence="9">Belongs to the GTP cyclohydrolase II family.</text>
</comment>
<feature type="binding site" evidence="9">
    <location>
        <position position="78"/>
    </location>
    <ligand>
        <name>Zn(2+)</name>
        <dbReference type="ChEBI" id="CHEBI:29105"/>
        <note>catalytic</note>
    </ligand>
</feature>
<comment type="caution">
    <text evidence="9">Lacks conserved residue(s) required for the propagation of feature annotation.</text>
</comment>
<dbReference type="InterPro" id="IPR032677">
    <property type="entry name" value="GTP_cyclohydro_II"/>
</dbReference>
<dbReference type="CDD" id="cd00641">
    <property type="entry name" value="GTP_cyclohydro2"/>
    <property type="match status" value="1"/>
</dbReference>